<dbReference type="GO" id="GO:0019509">
    <property type="term" value="P:L-methionine salvage from methylthioadenosine"/>
    <property type="evidence" value="ECO:0007669"/>
    <property type="project" value="UniProtKB-UniRule"/>
</dbReference>
<keyword evidence="5" id="KW-0486">Methionine biosynthesis</keyword>
<feature type="binding site" evidence="5">
    <location>
        <begin position="55"/>
        <end position="57"/>
    </location>
    <ligand>
        <name>substrate</name>
    </ligand>
</feature>
<name>A0A450VDF2_9GAMM</name>
<feature type="active site" description="Proton donor" evidence="5">
    <location>
        <position position="251"/>
    </location>
</feature>
<dbReference type="HAMAP" id="MF_01678">
    <property type="entry name" value="Salvage_MtnA"/>
    <property type="match status" value="1"/>
</dbReference>
<dbReference type="Gene3D" id="3.40.50.10470">
    <property type="entry name" value="Translation initiation factor eif-2b, domain 2"/>
    <property type="match status" value="1"/>
</dbReference>
<comment type="pathway">
    <text evidence="5">Amino-acid biosynthesis; L-methionine biosynthesis via salvage pathway; L-methionine from S-methyl-5-thio-alpha-D-ribose 1-phosphate: step 1/6.</text>
</comment>
<dbReference type="InterPro" id="IPR005251">
    <property type="entry name" value="IF-M1Pi"/>
</dbReference>
<keyword evidence="5" id="KW-0028">Amino-acid biosynthesis</keyword>
<dbReference type="InterPro" id="IPR027363">
    <property type="entry name" value="M1Pi_N"/>
</dbReference>
<keyword evidence="1 5" id="KW-0413">Isomerase</keyword>
<evidence type="ECO:0000313" key="7">
    <source>
        <dbReference type="EMBL" id="VFK03572.1"/>
    </source>
</evidence>
<dbReference type="InterPro" id="IPR000649">
    <property type="entry name" value="IF-2B-related"/>
</dbReference>
<dbReference type="SUPFAM" id="SSF100950">
    <property type="entry name" value="NagB/RpiA/CoA transferase-like"/>
    <property type="match status" value="1"/>
</dbReference>
<comment type="function">
    <text evidence="4">Catalyzes the interconversion of methylthioribose-1-phosphate (MTR-1-P) into methylthioribulose-1-phosphate (MTRu-1-P). Also catalyzes the interconversion of 5-deoxyribose 1-phosphate and 5-deoxyribulose 1-phosphate. Part of a bifunctional DHAP-shunt salvage pathway for SAM by-products.</text>
</comment>
<dbReference type="FunFam" id="1.20.120.420:FF:000003">
    <property type="entry name" value="Methylthioribose-1-phosphate isomerase"/>
    <property type="match status" value="1"/>
</dbReference>
<evidence type="ECO:0000313" key="6">
    <source>
        <dbReference type="EMBL" id="VFK02790.1"/>
    </source>
</evidence>
<proteinExistence type="inferred from homology"/>
<comment type="similarity">
    <text evidence="5">Belongs to the EIF-2B alpha/beta/delta subunits family. MtnA subfamily.</text>
</comment>
<dbReference type="GO" id="GO:0046523">
    <property type="term" value="F:S-methyl-5-thioribose-1-phosphate isomerase activity"/>
    <property type="evidence" value="ECO:0007669"/>
    <property type="project" value="UniProtKB-UniRule"/>
</dbReference>
<evidence type="ECO:0000256" key="3">
    <source>
        <dbReference type="ARBA" id="ARBA00051169"/>
    </source>
</evidence>
<dbReference type="EC" id="5.3.1.23" evidence="5"/>
<dbReference type="Pfam" id="PF01008">
    <property type="entry name" value="IF-2B"/>
    <property type="match status" value="1"/>
</dbReference>
<dbReference type="PANTHER" id="PTHR43475:SF1">
    <property type="entry name" value="METHYLTHIORIBOSE-1-PHOSPHATE ISOMERASE"/>
    <property type="match status" value="1"/>
</dbReference>
<evidence type="ECO:0000256" key="1">
    <source>
        <dbReference type="ARBA" id="ARBA00023235"/>
    </source>
</evidence>
<evidence type="ECO:0000256" key="4">
    <source>
        <dbReference type="ARBA" id="ARBA00058145"/>
    </source>
</evidence>
<feature type="binding site" evidence="5">
    <location>
        <begin position="261"/>
        <end position="262"/>
    </location>
    <ligand>
        <name>substrate</name>
    </ligand>
</feature>
<dbReference type="EMBL" id="CAADFI010000304">
    <property type="protein sequence ID" value="VFK02790.1"/>
    <property type="molecule type" value="Genomic_DNA"/>
</dbReference>
<dbReference type="UniPathway" id="UPA00904">
    <property type="reaction ID" value="UER00874"/>
</dbReference>
<comment type="catalytic activity">
    <reaction evidence="2">
        <text>5-deoxy-alpha-D-ribose 1-phosphate = 5-deoxy-D-ribulose 1-phosphate</text>
        <dbReference type="Rhea" id="RHEA:61296"/>
        <dbReference type="ChEBI" id="CHEBI:58749"/>
        <dbReference type="ChEBI" id="CHEBI:144504"/>
    </reaction>
    <physiologicalReaction direction="left-to-right" evidence="2">
        <dbReference type="Rhea" id="RHEA:61297"/>
    </physiologicalReaction>
</comment>
<evidence type="ECO:0000256" key="2">
    <source>
        <dbReference type="ARBA" id="ARBA00050906"/>
    </source>
</evidence>
<dbReference type="NCBIfam" id="TIGR00524">
    <property type="entry name" value="eIF-2B_rel"/>
    <property type="match status" value="1"/>
</dbReference>
<accession>A0A450VDF2</accession>
<dbReference type="EMBL" id="CAADFJ010000297">
    <property type="protein sequence ID" value="VFK05721.1"/>
    <property type="molecule type" value="Genomic_DNA"/>
</dbReference>
<dbReference type="InterPro" id="IPR042529">
    <property type="entry name" value="IF_2B-like_C"/>
</dbReference>
<dbReference type="InterPro" id="IPR011559">
    <property type="entry name" value="Initiation_fac_2B_a/b/d"/>
</dbReference>
<protein>
    <recommendedName>
        <fullName evidence="5">Methylthioribose-1-phosphate isomerase</fullName>
        <shortName evidence="5">M1Pi</shortName>
        <shortName evidence="5">MTR-1-P isomerase</shortName>
        <ecNumber evidence="5">5.3.1.23</ecNumber>
    </recommendedName>
    <alternativeName>
        <fullName evidence="5">S-methyl-5-thioribose-1-phosphate isomerase</fullName>
    </alternativeName>
</protein>
<dbReference type="EMBL" id="CAADFG010000336">
    <property type="protein sequence ID" value="VFK03572.1"/>
    <property type="molecule type" value="Genomic_DNA"/>
</dbReference>
<evidence type="ECO:0000313" key="8">
    <source>
        <dbReference type="EMBL" id="VFK05721.1"/>
    </source>
</evidence>
<reference evidence="6" key="1">
    <citation type="submission" date="2019-02" db="EMBL/GenBank/DDBJ databases">
        <authorList>
            <person name="Gruber-Vodicka R. H."/>
            <person name="Seah K. B. B."/>
        </authorList>
    </citation>
    <scope>NUCLEOTIDE SEQUENCE</scope>
    <source>
        <strain evidence="8">BECK_SA2B12</strain>
        <strain evidence="7">BECK_SA2B15</strain>
        <strain evidence="6">BECK_SA2B20</strain>
    </source>
</reference>
<organism evidence="6">
    <name type="scientific">Candidatus Kentrum eta</name>
    <dbReference type="NCBI Taxonomy" id="2126337"/>
    <lineage>
        <taxon>Bacteria</taxon>
        <taxon>Pseudomonadati</taxon>
        <taxon>Pseudomonadota</taxon>
        <taxon>Gammaproteobacteria</taxon>
        <taxon>Candidatus Kentrum</taxon>
    </lineage>
</organism>
<dbReference type="FunFam" id="3.40.50.10470:FF:000006">
    <property type="entry name" value="Methylthioribose-1-phosphate isomerase"/>
    <property type="match status" value="1"/>
</dbReference>
<comment type="catalytic activity">
    <reaction evidence="3">
        <text>5-(methylsulfanyl)-alpha-D-ribose 1-phosphate = 5-(methylsulfanyl)-D-ribulose 1-phosphate</text>
        <dbReference type="Rhea" id="RHEA:19989"/>
        <dbReference type="ChEBI" id="CHEBI:58533"/>
        <dbReference type="ChEBI" id="CHEBI:58548"/>
        <dbReference type="EC" id="5.3.1.23"/>
    </reaction>
    <physiologicalReaction direction="left-to-right" evidence="3">
        <dbReference type="Rhea" id="RHEA:19990"/>
    </physiologicalReaction>
</comment>
<dbReference type="NCBIfam" id="TIGR00512">
    <property type="entry name" value="salvage_mtnA"/>
    <property type="match status" value="1"/>
</dbReference>
<feature type="binding site" evidence="5">
    <location>
        <position position="98"/>
    </location>
    <ligand>
        <name>substrate</name>
    </ligand>
</feature>
<feature type="binding site" evidence="5">
    <location>
        <position position="203"/>
    </location>
    <ligand>
        <name>substrate</name>
    </ligand>
</feature>
<dbReference type="Gene3D" id="1.20.120.420">
    <property type="entry name" value="translation initiation factor eif-2b, domain 1"/>
    <property type="match status" value="1"/>
</dbReference>
<sequence>MALTYNPENDATRTICWTDAGLHLRDQRVLPARVETVVCATSTEVATAIRDMVVRGAPAIGITAAYGVVLAARGRYRADPARWKTDIWKNLAELGDARPTAVNLAWALERMSLLLRSIEEDGDPEPVLLAEAERIHEEDIRANREMGRLGAELIEARCSVLTHCNAGALATGGYGTSLGVIRSAFLAGKIEMVYADETRPWLQGTRLTAWELAQDGIPVRLIADNAAALAMSPAVTGPIRHKIRWAIVGSDRIAANGDVANKIGTYSVAINARYHGVRFMVVAPTSTIDRDIPDGSAIPIEVRPEREVLSFAGAPIAPEGVGAWNPVFDVTPAALVDFLVTERGVIEKPNREKIVALMA</sequence>
<dbReference type="NCBIfam" id="NF004326">
    <property type="entry name" value="PRK05720.1"/>
    <property type="match status" value="1"/>
</dbReference>
<dbReference type="InterPro" id="IPR037171">
    <property type="entry name" value="NagB/RpiA_transferase-like"/>
</dbReference>
<gene>
    <name evidence="5" type="primary">mtnA</name>
    <name evidence="7" type="ORF">BECKH772A_GA0070896_103364</name>
    <name evidence="6" type="ORF">BECKH772B_GA0070898_103044</name>
    <name evidence="8" type="ORF">BECKH772C_GA0070978_102974</name>
</gene>
<dbReference type="AlphaFoldDB" id="A0A450VDF2"/>
<evidence type="ECO:0000256" key="5">
    <source>
        <dbReference type="HAMAP-Rule" id="MF_01678"/>
    </source>
</evidence>
<feature type="site" description="Transition state stabilizer" evidence="5">
    <location>
        <position position="164"/>
    </location>
</feature>
<dbReference type="PANTHER" id="PTHR43475">
    <property type="entry name" value="METHYLTHIORIBOSE-1-PHOSPHATE ISOMERASE"/>
    <property type="match status" value="1"/>
</dbReference>